<evidence type="ECO:0000313" key="2">
    <source>
        <dbReference type="EMBL" id="KAF6832950.1"/>
    </source>
</evidence>
<sequence length="210" mass="22352">MAGLGITAHAVPMAQTNDSPNENKSATGDPREQVSDALVRIDTSHVESVAMGKQHTPRFAVETPQISQQRQAGRLTVLSSPADLTMTSSESPRGAAQEPDAPSEFSPIPINYSDDQRESQQATPAGNTRGLARMVSTSSIAIGQSSVSHEENDIEIVCEDPSGAHNKDRDEATGIVAVTVEMPRQTSIAQIHPGSAASSSNAQRLLELWW</sequence>
<protein>
    <submittedName>
        <fullName evidence="2">Uncharacterized protein</fullName>
    </submittedName>
</protein>
<comment type="caution">
    <text evidence="2">The sequence shown here is derived from an EMBL/GenBank/DDBJ whole genome shotgun (WGS) entry which is preliminary data.</text>
</comment>
<dbReference type="Proteomes" id="UP000654918">
    <property type="component" value="Unassembled WGS sequence"/>
</dbReference>
<accession>A0A8H6KKV8</accession>
<evidence type="ECO:0000256" key="1">
    <source>
        <dbReference type="SAM" id="MobiDB-lite"/>
    </source>
</evidence>
<dbReference type="EMBL" id="WIGO01000064">
    <property type="protein sequence ID" value="KAF6832950.1"/>
    <property type="molecule type" value="Genomic_DNA"/>
</dbReference>
<name>A0A8H6KKV8_9PEZI</name>
<proteinExistence type="predicted"/>
<reference evidence="2" key="1">
    <citation type="journal article" date="2020" name="Phytopathology">
        <title>Genome Sequence Resources of Colletotrichum truncatum, C. plurivorum, C. musicola, and C. sojae: Four Species Pathogenic to Soybean (Glycine max).</title>
        <authorList>
            <person name="Rogerio F."/>
            <person name="Boufleur T.R."/>
            <person name="Ciampi-Guillardi M."/>
            <person name="Sukno S.A."/>
            <person name="Thon M.R."/>
            <person name="Massola Junior N.S."/>
            <person name="Baroncelli R."/>
        </authorList>
    </citation>
    <scope>NUCLEOTIDE SEQUENCE</scope>
    <source>
        <strain evidence="2">LFN00145</strain>
    </source>
</reference>
<evidence type="ECO:0000313" key="3">
    <source>
        <dbReference type="Proteomes" id="UP000654918"/>
    </source>
</evidence>
<keyword evidence="3" id="KW-1185">Reference proteome</keyword>
<feature type="compositionally biased region" description="Polar residues" evidence="1">
    <location>
        <begin position="14"/>
        <end position="26"/>
    </location>
</feature>
<dbReference type="AlphaFoldDB" id="A0A8H6KKV8"/>
<organism evidence="2 3">
    <name type="scientific">Colletotrichum plurivorum</name>
    <dbReference type="NCBI Taxonomy" id="2175906"/>
    <lineage>
        <taxon>Eukaryota</taxon>
        <taxon>Fungi</taxon>
        <taxon>Dikarya</taxon>
        <taxon>Ascomycota</taxon>
        <taxon>Pezizomycotina</taxon>
        <taxon>Sordariomycetes</taxon>
        <taxon>Hypocreomycetidae</taxon>
        <taxon>Glomerellales</taxon>
        <taxon>Glomerellaceae</taxon>
        <taxon>Colletotrichum</taxon>
        <taxon>Colletotrichum orchidearum species complex</taxon>
    </lineage>
</organism>
<feature type="region of interest" description="Disordered" evidence="1">
    <location>
        <begin position="1"/>
        <end position="130"/>
    </location>
</feature>
<gene>
    <name evidence="2" type="ORF">CPLU01_05899</name>
</gene>